<dbReference type="AlphaFoldDB" id="A0A8J9X0I9"/>
<protein>
    <submittedName>
        <fullName evidence="1">Uncharacterized protein</fullName>
    </submittedName>
</protein>
<gene>
    <name evidence="1" type="ORF">PTTT1_LOCUS676</name>
</gene>
<name>A0A8J9X0I9_PHATR</name>
<organism evidence="1">
    <name type="scientific">Phaeodactylum tricornutum</name>
    <name type="common">Diatom</name>
    <dbReference type="NCBI Taxonomy" id="2850"/>
    <lineage>
        <taxon>Eukaryota</taxon>
        <taxon>Sar</taxon>
        <taxon>Stramenopiles</taxon>
        <taxon>Ochrophyta</taxon>
        <taxon>Bacillariophyta</taxon>
        <taxon>Bacillariophyceae</taxon>
        <taxon>Bacillariophycidae</taxon>
        <taxon>Naviculales</taxon>
        <taxon>Phaeodactylaceae</taxon>
        <taxon>Phaeodactylum</taxon>
    </lineage>
</organism>
<dbReference type="EMBL" id="OU594942">
    <property type="protein sequence ID" value="CAG9276417.1"/>
    <property type="molecule type" value="Genomic_DNA"/>
</dbReference>
<accession>A0A8J9X0I9</accession>
<dbReference type="OMA" id="DEAHEGK"/>
<dbReference type="Proteomes" id="UP000836788">
    <property type="component" value="Chromosome 1"/>
</dbReference>
<proteinExistence type="predicted"/>
<sequence length="182" mass="20219">MSEEPPSKQQKTGWEDYSLNCNGLLMKADEGSHFSALVDAPLTKMEGIGSMSEDVLSGLGCETIKDLATYKFFLLARALVVLAGTEEAGKRDVSSAMNIDKAVDKEWEHKSLMEIAKAPLSALEGLTHKANESFKAMHIHTIADLADWKFAKRAEAIVEASKFEHTKTSQERKMEREMQKLN</sequence>
<evidence type="ECO:0000313" key="1">
    <source>
        <dbReference type="EMBL" id="CAG9276417.1"/>
    </source>
</evidence>
<reference evidence="1" key="1">
    <citation type="submission" date="2022-02" db="EMBL/GenBank/DDBJ databases">
        <authorList>
            <person name="Giguere J D."/>
        </authorList>
    </citation>
    <scope>NUCLEOTIDE SEQUENCE</scope>
    <source>
        <strain evidence="1">CCAP 1055/1</strain>
    </source>
</reference>